<dbReference type="SUPFAM" id="SSF54427">
    <property type="entry name" value="NTF2-like"/>
    <property type="match status" value="1"/>
</dbReference>
<reference evidence="2 3" key="1">
    <citation type="submission" date="2020-04" db="EMBL/GenBank/DDBJ databases">
        <title>Novel species.</title>
        <authorList>
            <person name="Teo W.F.A."/>
            <person name="Lipun K."/>
            <person name="Srisuk N."/>
            <person name="Duangmal K."/>
        </authorList>
    </citation>
    <scope>NUCLEOTIDE SEQUENCE [LARGE SCALE GENOMIC DNA]</scope>
    <source>
        <strain evidence="2 3">K13G38</strain>
    </source>
</reference>
<dbReference type="RefSeq" id="WP_168520802.1">
    <property type="nucleotide sequence ID" value="NZ_JAAXLS010000040.1"/>
</dbReference>
<protein>
    <submittedName>
        <fullName evidence="2">Nuclear transport factor 2 family protein</fullName>
    </submittedName>
</protein>
<organism evidence="2 3">
    <name type="scientific">Amycolatopsis acididurans</name>
    <dbReference type="NCBI Taxonomy" id="2724524"/>
    <lineage>
        <taxon>Bacteria</taxon>
        <taxon>Bacillati</taxon>
        <taxon>Actinomycetota</taxon>
        <taxon>Actinomycetes</taxon>
        <taxon>Pseudonocardiales</taxon>
        <taxon>Pseudonocardiaceae</taxon>
        <taxon>Amycolatopsis</taxon>
    </lineage>
</organism>
<evidence type="ECO:0000313" key="3">
    <source>
        <dbReference type="Proteomes" id="UP000715441"/>
    </source>
</evidence>
<evidence type="ECO:0000313" key="2">
    <source>
        <dbReference type="EMBL" id="NKQ57691.1"/>
    </source>
</evidence>
<dbReference type="EMBL" id="JAAXLS010000040">
    <property type="protein sequence ID" value="NKQ57691.1"/>
    <property type="molecule type" value="Genomic_DNA"/>
</dbReference>
<feature type="domain" description="SnoaL-like" evidence="1">
    <location>
        <begin position="15"/>
        <end position="118"/>
    </location>
</feature>
<proteinExistence type="predicted"/>
<dbReference type="Proteomes" id="UP000715441">
    <property type="component" value="Unassembled WGS sequence"/>
</dbReference>
<comment type="caution">
    <text evidence="2">The sequence shown here is derived from an EMBL/GenBank/DDBJ whole genome shotgun (WGS) entry which is preliminary data.</text>
</comment>
<gene>
    <name evidence="2" type="ORF">HFP15_33000</name>
</gene>
<sequence>MTVQQDTVSLETLNAIMDAFNAHDLDAIMAFFADDCTFDTSRGPDPWGLRLVGKQAVRDGLAARFAGIPDVRYDADRHWVHGNLGVSEWLVTGTTTDGKPVCARGCDLWEFRGGKIVRKDSYWKTVDA</sequence>
<name>A0ABX1JGL9_9PSEU</name>
<accession>A0ABX1JGL9</accession>
<dbReference type="InterPro" id="IPR037401">
    <property type="entry name" value="SnoaL-like"/>
</dbReference>
<dbReference type="InterPro" id="IPR032710">
    <property type="entry name" value="NTF2-like_dom_sf"/>
</dbReference>
<dbReference type="Pfam" id="PF12680">
    <property type="entry name" value="SnoaL_2"/>
    <property type="match status" value="1"/>
</dbReference>
<dbReference type="Gene3D" id="3.10.450.50">
    <property type="match status" value="1"/>
</dbReference>
<keyword evidence="3" id="KW-1185">Reference proteome</keyword>
<evidence type="ECO:0000259" key="1">
    <source>
        <dbReference type="Pfam" id="PF12680"/>
    </source>
</evidence>